<comment type="catalytic activity">
    <reaction evidence="1">
        <text>ATP + protein L-histidine = ADP + protein N-phospho-L-histidine.</text>
        <dbReference type="EC" id="2.7.13.3"/>
    </reaction>
</comment>
<reference evidence="15 16" key="1">
    <citation type="submission" date="2024-09" db="EMBL/GenBank/DDBJ databases">
        <authorList>
            <person name="Sun Q."/>
            <person name="Mori K."/>
        </authorList>
    </citation>
    <scope>NUCLEOTIDE SEQUENCE [LARGE SCALE GENOMIC DNA]</scope>
    <source>
        <strain evidence="15 16">TBRC 7907</strain>
    </source>
</reference>
<feature type="region of interest" description="Disordered" evidence="11">
    <location>
        <begin position="442"/>
        <end position="462"/>
    </location>
</feature>
<evidence type="ECO:0000256" key="8">
    <source>
        <dbReference type="ARBA" id="ARBA00022989"/>
    </source>
</evidence>
<keyword evidence="7" id="KW-0418">Kinase</keyword>
<comment type="subcellular location">
    <subcellularLocation>
        <location evidence="2">Cell membrane</location>
    </subcellularLocation>
</comment>
<keyword evidence="4" id="KW-0597">Phosphoprotein</keyword>
<dbReference type="EC" id="2.7.13.3" evidence="3"/>
<dbReference type="InterPro" id="IPR003594">
    <property type="entry name" value="HATPase_dom"/>
</dbReference>
<dbReference type="InterPro" id="IPR036097">
    <property type="entry name" value="HisK_dim/P_sf"/>
</dbReference>
<protein>
    <recommendedName>
        <fullName evidence="3">histidine kinase</fullName>
        <ecNumber evidence="3">2.7.13.3</ecNumber>
    </recommendedName>
</protein>
<dbReference type="SUPFAM" id="SSF47384">
    <property type="entry name" value="Homodimeric domain of signal transducing histidine kinase"/>
    <property type="match status" value="1"/>
</dbReference>
<name>A0ABV6A9Y1_9PSEU</name>
<dbReference type="RefSeq" id="WP_377860693.1">
    <property type="nucleotide sequence ID" value="NZ_JBHLZU010000027.1"/>
</dbReference>
<evidence type="ECO:0000259" key="13">
    <source>
        <dbReference type="PROSITE" id="PS50109"/>
    </source>
</evidence>
<evidence type="ECO:0000256" key="1">
    <source>
        <dbReference type="ARBA" id="ARBA00000085"/>
    </source>
</evidence>
<dbReference type="Gene3D" id="6.10.340.10">
    <property type="match status" value="1"/>
</dbReference>
<feature type="domain" description="Histidine kinase" evidence="13">
    <location>
        <begin position="228"/>
        <end position="444"/>
    </location>
</feature>
<dbReference type="PROSITE" id="PS50885">
    <property type="entry name" value="HAMP"/>
    <property type="match status" value="1"/>
</dbReference>
<feature type="domain" description="HAMP" evidence="14">
    <location>
        <begin position="160"/>
        <end position="213"/>
    </location>
</feature>
<evidence type="ECO:0000256" key="2">
    <source>
        <dbReference type="ARBA" id="ARBA00004236"/>
    </source>
</evidence>
<dbReference type="InterPro" id="IPR050428">
    <property type="entry name" value="TCS_sensor_his_kinase"/>
</dbReference>
<dbReference type="InterPro" id="IPR003661">
    <property type="entry name" value="HisK_dim/P_dom"/>
</dbReference>
<evidence type="ECO:0000256" key="5">
    <source>
        <dbReference type="ARBA" id="ARBA00022679"/>
    </source>
</evidence>
<keyword evidence="9" id="KW-0902">Two-component regulatory system</keyword>
<organism evidence="15 16">
    <name type="scientific">Allokutzneria oryzae</name>
    <dbReference type="NCBI Taxonomy" id="1378989"/>
    <lineage>
        <taxon>Bacteria</taxon>
        <taxon>Bacillati</taxon>
        <taxon>Actinomycetota</taxon>
        <taxon>Actinomycetes</taxon>
        <taxon>Pseudonocardiales</taxon>
        <taxon>Pseudonocardiaceae</taxon>
        <taxon>Allokutzneria</taxon>
    </lineage>
</organism>
<dbReference type="PANTHER" id="PTHR45436:SF5">
    <property type="entry name" value="SENSOR HISTIDINE KINASE TRCS"/>
    <property type="match status" value="1"/>
</dbReference>
<dbReference type="PRINTS" id="PR00344">
    <property type="entry name" value="BCTRLSENSOR"/>
</dbReference>
<dbReference type="CDD" id="cd06225">
    <property type="entry name" value="HAMP"/>
    <property type="match status" value="1"/>
</dbReference>
<dbReference type="Pfam" id="PF02518">
    <property type="entry name" value="HATPase_c"/>
    <property type="match status" value="1"/>
</dbReference>
<dbReference type="Gene3D" id="3.30.565.10">
    <property type="entry name" value="Histidine kinase-like ATPase, C-terminal domain"/>
    <property type="match status" value="1"/>
</dbReference>
<dbReference type="SMART" id="SM00304">
    <property type="entry name" value="HAMP"/>
    <property type="match status" value="1"/>
</dbReference>
<dbReference type="Gene3D" id="1.10.287.130">
    <property type="match status" value="1"/>
</dbReference>
<dbReference type="SMART" id="SM00387">
    <property type="entry name" value="HATPase_c"/>
    <property type="match status" value="1"/>
</dbReference>
<dbReference type="EMBL" id="JBHLZU010000027">
    <property type="protein sequence ID" value="MFB9908731.1"/>
    <property type="molecule type" value="Genomic_DNA"/>
</dbReference>
<dbReference type="Pfam" id="PF00672">
    <property type="entry name" value="HAMP"/>
    <property type="match status" value="1"/>
</dbReference>
<keyword evidence="6 12" id="KW-0812">Transmembrane</keyword>
<keyword evidence="15" id="KW-0547">Nucleotide-binding</keyword>
<comment type="caution">
    <text evidence="15">The sequence shown here is derived from an EMBL/GenBank/DDBJ whole genome shotgun (WGS) entry which is preliminary data.</text>
</comment>
<sequence length="462" mass="49355">MRTRDVGLRTFSLRRRVTMMVIVVVGVALLAMAFAVQTAFQLQSERELDRKVEAKLAQVERAAKGRPMNPSDFSAKYSFGGVTVVVRQPNGALYYYNGRIDSLAELGGTVQLDKPVGHGVSVVLLTDSPEPAQNRLRNVLLLVGLGTLGLTVLVLVITIRLALRPLEVMAGLSRSIALGDRGRRLAPIRPNTELGKTAVAFDQMLDALEGAEAHARASEQQTRRFVADAAHELRTPLAGVQAAAETLVRLGPGADQDDVERMHVMMVREARRATRLVEDLLSLAQIDAGLELRFEAVNLRALAEAEVERLRLLAPAVGVHVEGDAPVLAGDPLRLGQVVGNLLDNARRHASAEGTVRVRIARVGSRVELLVLDDGPGVPPAERERIFNRLVRLDNARTTGKAGAGLGLAIARGIARAHGGDLACVEPPPGQQGAAFRLVLPATPPPDLPTTPLPAAPLPAAT</sequence>
<evidence type="ECO:0000259" key="14">
    <source>
        <dbReference type="PROSITE" id="PS50885"/>
    </source>
</evidence>
<evidence type="ECO:0000313" key="15">
    <source>
        <dbReference type="EMBL" id="MFB9908731.1"/>
    </source>
</evidence>
<keyword evidence="5" id="KW-0808">Transferase</keyword>
<dbReference type="InterPro" id="IPR004358">
    <property type="entry name" value="Sig_transdc_His_kin-like_C"/>
</dbReference>
<evidence type="ECO:0000256" key="7">
    <source>
        <dbReference type="ARBA" id="ARBA00022777"/>
    </source>
</evidence>
<gene>
    <name evidence="15" type="ORF">ACFFQA_32745</name>
</gene>
<evidence type="ECO:0000256" key="12">
    <source>
        <dbReference type="SAM" id="Phobius"/>
    </source>
</evidence>
<accession>A0ABV6A9Y1</accession>
<keyword evidence="15" id="KW-0067">ATP-binding</keyword>
<dbReference type="InterPro" id="IPR003660">
    <property type="entry name" value="HAMP_dom"/>
</dbReference>
<dbReference type="PANTHER" id="PTHR45436">
    <property type="entry name" value="SENSOR HISTIDINE KINASE YKOH"/>
    <property type="match status" value="1"/>
</dbReference>
<dbReference type="SUPFAM" id="SSF55874">
    <property type="entry name" value="ATPase domain of HSP90 chaperone/DNA topoisomerase II/histidine kinase"/>
    <property type="match status" value="1"/>
</dbReference>
<evidence type="ECO:0000313" key="16">
    <source>
        <dbReference type="Proteomes" id="UP001589693"/>
    </source>
</evidence>
<dbReference type="InterPro" id="IPR005467">
    <property type="entry name" value="His_kinase_dom"/>
</dbReference>
<evidence type="ECO:0000256" key="3">
    <source>
        <dbReference type="ARBA" id="ARBA00012438"/>
    </source>
</evidence>
<evidence type="ECO:0000256" key="9">
    <source>
        <dbReference type="ARBA" id="ARBA00023012"/>
    </source>
</evidence>
<feature type="transmembrane region" description="Helical" evidence="12">
    <location>
        <begin position="21"/>
        <end position="40"/>
    </location>
</feature>
<dbReference type="Proteomes" id="UP001589693">
    <property type="component" value="Unassembled WGS sequence"/>
</dbReference>
<dbReference type="GO" id="GO:0005524">
    <property type="term" value="F:ATP binding"/>
    <property type="evidence" value="ECO:0007669"/>
    <property type="project" value="UniProtKB-KW"/>
</dbReference>
<keyword evidence="10 12" id="KW-0472">Membrane</keyword>
<feature type="transmembrane region" description="Helical" evidence="12">
    <location>
        <begin position="139"/>
        <end position="163"/>
    </location>
</feature>
<evidence type="ECO:0000256" key="4">
    <source>
        <dbReference type="ARBA" id="ARBA00022553"/>
    </source>
</evidence>
<keyword evidence="8 12" id="KW-1133">Transmembrane helix</keyword>
<evidence type="ECO:0000256" key="6">
    <source>
        <dbReference type="ARBA" id="ARBA00022692"/>
    </source>
</evidence>
<evidence type="ECO:0000256" key="11">
    <source>
        <dbReference type="SAM" id="MobiDB-lite"/>
    </source>
</evidence>
<dbReference type="PROSITE" id="PS50109">
    <property type="entry name" value="HIS_KIN"/>
    <property type="match status" value="1"/>
</dbReference>
<dbReference type="Pfam" id="PF00512">
    <property type="entry name" value="HisKA"/>
    <property type="match status" value="1"/>
</dbReference>
<dbReference type="CDD" id="cd00075">
    <property type="entry name" value="HATPase"/>
    <property type="match status" value="1"/>
</dbReference>
<keyword evidence="16" id="KW-1185">Reference proteome</keyword>
<evidence type="ECO:0000256" key="10">
    <source>
        <dbReference type="ARBA" id="ARBA00023136"/>
    </source>
</evidence>
<dbReference type="CDD" id="cd00082">
    <property type="entry name" value="HisKA"/>
    <property type="match status" value="1"/>
</dbReference>
<proteinExistence type="predicted"/>
<dbReference type="SMART" id="SM00388">
    <property type="entry name" value="HisKA"/>
    <property type="match status" value="1"/>
</dbReference>
<dbReference type="InterPro" id="IPR036890">
    <property type="entry name" value="HATPase_C_sf"/>
</dbReference>